<dbReference type="Proteomes" id="UP000197215">
    <property type="component" value="Unassembled WGS sequence"/>
</dbReference>
<evidence type="ECO:0000256" key="3">
    <source>
        <dbReference type="ARBA" id="ARBA00022960"/>
    </source>
</evidence>
<name>A0A212TCK7_9BURK</name>
<evidence type="ECO:0000256" key="6">
    <source>
        <dbReference type="SAM" id="MobiDB-lite"/>
    </source>
</evidence>
<evidence type="ECO:0000256" key="5">
    <source>
        <dbReference type="PIRNR" id="PIRNR038471"/>
    </source>
</evidence>
<protein>
    <recommendedName>
        <fullName evidence="2 5">Cell shape-determining protein MreC</fullName>
    </recommendedName>
    <alternativeName>
        <fullName evidence="4 5">Cell shape protein MreC</fullName>
    </alternativeName>
</protein>
<accession>A0A212TCK7</accession>
<dbReference type="GO" id="GO:0008360">
    <property type="term" value="P:regulation of cell shape"/>
    <property type="evidence" value="ECO:0007669"/>
    <property type="project" value="UniProtKB-KW"/>
</dbReference>
<dbReference type="Gene3D" id="2.40.10.350">
    <property type="entry name" value="Rod shape-determining protein MreC, domain 2"/>
    <property type="match status" value="1"/>
</dbReference>
<dbReference type="PANTHER" id="PTHR34138">
    <property type="entry name" value="CELL SHAPE-DETERMINING PROTEIN MREC"/>
    <property type="match status" value="1"/>
</dbReference>
<dbReference type="AlphaFoldDB" id="A0A212TCK7"/>
<organism evidence="8 9">
    <name type="scientific">Polynucleobacter victoriensis</name>
    <dbReference type="NCBI Taxonomy" id="2049319"/>
    <lineage>
        <taxon>Bacteria</taxon>
        <taxon>Pseudomonadati</taxon>
        <taxon>Pseudomonadota</taxon>
        <taxon>Betaproteobacteria</taxon>
        <taxon>Burkholderiales</taxon>
        <taxon>Burkholderiaceae</taxon>
        <taxon>Polynucleobacter</taxon>
    </lineage>
</organism>
<dbReference type="InterPro" id="IPR042177">
    <property type="entry name" value="Cell/Rod_1"/>
</dbReference>
<dbReference type="InterPro" id="IPR055342">
    <property type="entry name" value="MreC_beta-barrel_core"/>
</dbReference>
<evidence type="ECO:0000256" key="1">
    <source>
        <dbReference type="ARBA" id="ARBA00009369"/>
    </source>
</evidence>
<evidence type="ECO:0000259" key="7">
    <source>
        <dbReference type="Pfam" id="PF04085"/>
    </source>
</evidence>
<keyword evidence="3 5" id="KW-0133">Cell shape</keyword>
<sequence>MQLSPPPLFKQGTPALIKLAACLLVSLILMVVDYQFKAMGHVRSIASFLLTPFEAIMLAPRDGLIASYDYLTTKGSLEQENEALTKRVAELTLLANQSELFMSENAQLRKLIGIQEQTRFKILISQILYSPNNPLSQRVVIDRGASSNITPGQAVADHQGIVGQVVRVMEKKSEVALLDDRDMVIPIQVARNGLRGALHGNGRGRPLELRHMAAVSDLQVGDVLMTSGIDGVYPPGFAVATVDKIDRNVDKNFAYVYCSPVGGVNRFRHVMILFYDAGFGPRPDPSKAIKPVENKSNRLYRGKP</sequence>
<keyword evidence="9" id="KW-1185">Reference proteome</keyword>
<feature type="compositionally biased region" description="Basic and acidic residues" evidence="6">
    <location>
        <begin position="285"/>
        <end position="296"/>
    </location>
</feature>
<dbReference type="EMBL" id="FYEX01000001">
    <property type="protein sequence ID" value="SNC63763.1"/>
    <property type="molecule type" value="Genomic_DNA"/>
</dbReference>
<evidence type="ECO:0000256" key="4">
    <source>
        <dbReference type="ARBA" id="ARBA00032089"/>
    </source>
</evidence>
<gene>
    <name evidence="8" type="ORF">SAMN06295916_0955</name>
</gene>
<feature type="domain" description="Rod shape-determining protein MreC beta-barrel core" evidence="7">
    <location>
        <begin position="129"/>
        <end position="273"/>
    </location>
</feature>
<feature type="region of interest" description="Disordered" evidence="6">
    <location>
        <begin position="285"/>
        <end position="304"/>
    </location>
</feature>
<dbReference type="Pfam" id="PF04085">
    <property type="entry name" value="MreC"/>
    <property type="match status" value="1"/>
</dbReference>
<dbReference type="PIRSF" id="PIRSF038471">
    <property type="entry name" value="MreC"/>
    <property type="match status" value="1"/>
</dbReference>
<dbReference type="RefSeq" id="WP_088812806.1">
    <property type="nucleotide sequence ID" value="NZ_FYEX01000001.1"/>
</dbReference>
<evidence type="ECO:0000313" key="8">
    <source>
        <dbReference type="EMBL" id="SNC63763.1"/>
    </source>
</evidence>
<dbReference type="GO" id="GO:0005886">
    <property type="term" value="C:plasma membrane"/>
    <property type="evidence" value="ECO:0007669"/>
    <property type="project" value="TreeGrafter"/>
</dbReference>
<evidence type="ECO:0000256" key="2">
    <source>
        <dbReference type="ARBA" id="ARBA00013855"/>
    </source>
</evidence>
<proteinExistence type="inferred from homology"/>
<dbReference type="Gene3D" id="2.40.10.340">
    <property type="entry name" value="Rod shape-determining protein MreC, domain 1"/>
    <property type="match status" value="1"/>
</dbReference>
<dbReference type="InterPro" id="IPR042175">
    <property type="entry name" value="Cell/Rod_MreC_2"/>
</dbReference>
<dbReference type="NCBIfam" id="TIGR00219">
    <property type="entry name" value="mreC"/>
    <property type="match status" value="1"/>
</dbReference>
<evidence type="ECO:0000313" key="9">
    <source>
        <dbReference type="Proteomes" id="UP000197215"/>
    </source>
</evidence>
<comment type="function">
    <text evidence="5">Involved in formation and maintenance of cell shape.</text>
</comment>
<dbReference type="PANTHER" id="PTHR34138:SF1">
    <property type="entry name" value="CELL SHAPE-DETERMINING PROTEIN MREC"/>
    <property type="match status" value="1"/>
</dbReference>
<dbReference type="InterPro" id="IPR007221">
    <property type="entry name" value="MreC"/>
</dbReference>
<reference evidence="9" key="1">
    <citation type="submission" date="2017-06" db="EMBL/GenBank/DDBJ databases">
        <authorList>
            <person name="Varghese N."/>
            <person name="Submissions S."/>
        </authorList>
    </citation>
    <scope>NUCLEOTIDE SEQUENCE [LARGE SCALE GENOMIC DNA]</scope>
    <source>
        <strain evidence="9">MWH-VicM1</strain>
    </source>
</reference>
<comment type="similarity">
    <text evidence="1 5">Belongs to the MreC family.</text>
</comment>
<dbReference type="OrthoDB" id="9808025at2"/>